<evidence type="ECO:0000256" key="3">
    <source>
        <dbReference type="ARBA" id="ARBA00022782"/>
    </source>
</evidence>
<dbReference type="PANTHER" id="PTHR19290:SF162">
    <property type="entry name" value="TRANSCRIPTION FACTOR ATOH7"/>
    <property type="match status" value="1"/>
</dbReference>
<keyword evidence="3" id="KW-0221">Differentiation</keyword>
<dbReference type="GO" id="GO:0046982">
    <property type="term" value="F:protein heterodimerization activity"/>
    <property type="evidence" value="ECO:0007669"/>
    <property type="project" value="UniProtKB-ARBA"/>
</dbReference>
<dbReference type="FunFam" id="4.10.280.10:FF:000025">
    <property type="entry name" value="protein atonal homolog 7"/>
    <property type="match status" value="1"/>
</dbReference>
<dbReference type="SMART" id="SM00353">
    <property type="entry name" value="HLH"/>
    <property type="match status" value="1"/>
</dbReference>
<dbReference type="SUPFAM" id="SSF47459">
    <property type="entry name" value="HLH, helix-loop-helix DNA-binding domain"/>
    <property type="match status" value="1"/>
</dbReference>
<keyword evidence="7" id="KW-0539">Nucleus</keyword>
<dbReference type="GO" id="GO:0061564">
    <property type="term" value="P:axon development"/>
    <property type="evidence" value="ECO:0007669"/>
    <property type="project" value="TreeGrafter"/>
</dbReference>
<comment type="subcellular location">
    <subcellularLocation>
        <location evidence="1">Nucleus</location>
    </subcellularLocation>
</comment>
<evidence type="ECO:0000256" key="7">
    <source>
        <dbReference type="ARBA" id="ARBA00023242"/>
    </source>
</evidence>
<evidence type="ECO:0000256" key="5">
    <source>
        <dbReference type="ARBA" id="ARBA00023015"/>
    </source>
</evidence>
<sequence length="205" mass="22394">MSVSDWYFPASHPGYSSPLDHASVYLEQLACPSSPYTTGGYTLPAQCSSNVSSKDSSNWCASEENRPSPSCSPISSCESIESSSSHGWSNHQSGPASWSWGAPGTTHPVLAAVSDLNNPNCSLAVSRGRQAKCRRRPPKIVGREVIKKRRLAANARERRRMNGLNNAFDRLREHIPALSGDQKLSKFETLQMAQTYISALVDLLQ</sequence>
<evidence type="ECO:0000313" key="9">
    <source>
        <dbReference type="EMBL" id="JAI67827.1"/>
    </source>
</evidence>
<dbReference type="Gene3D" id="4.10.280.10">
    <property type="entry name" value="Helix-loop-helix DNA-binding domain"/>
    <property type="match status" value="1"/>
</dbReference>
<evidence type="ECO:0000256" key="1">
    <source>
        <dbReference type="ARBA" id="ARBA00004123"/>
    </source>
</evidence>
<keyword evidence="4" id="KW-0524">Neurogenesis</keyword>
<evidence type="ECO:0000256" key="6">
    <source>
        <dbReference type="ARBA" id="ARBA00023163"/>
    </source>
</evidence>
<evidence type="ECO:0000259" key="8">
    <source>
        <dbReference type="PROSITE" id="PS50888"/>
    </source>
</evidence>
<dbReference type="GO" id="GO:0016360">
    <property type="term" value="P:sensory organ precursor cell fate determination"/>
    <property type="evidence" value="ECO:0007669"/>
    <property type="project" value="UniProtKB-ARBA"/>
</dbReference>
<dbReference type="CDD" id="cd19715">
    <property type="entry name" value="bHLH_TS_amos_like"/>
    <property type="match status" value="1"/>
</dbReference>
<keyword evidence="2" id="KW-0217">Developmental protein</keyword>
<dbReference type="InterPro" id="IPR036638">
    <property type="entry name" value="HLH_DNA-bd_sf"/>
</dbReference>
<dbReference type="GO" id="GO:0005634">
    <property type="term" value="C:nucleus"/>
    <property type="evidence" value="ECO:0007669"/>
    <property type="project" value="UniProtKB-SubCell"/>
</dbReference>
<accession>A0A0P4WTA5</accession>
<feature type="domain" description="BHLH" evidence="8">
    <location>
        <begin position="148"/>
        <end position="200"/>
    </location>
</feature>
<dbReference type="AlphaFoldDB" id="A0A0P4WTA5"/>
<reference evidence="9" key="1">
    <citation type="submission" date="2015-09" db="EMBL/GenBank/DDBJ databases">
        <title>Scylla olivacea transcriptome.</title>
        <authorList>
            <person name="Ikhwanuddin M."/>
        </authorList>
    </citation>
    <scope>NUCLEOTIDE SEQUENCE</scope>
</reference>
<dbReference type="GO" id="GO:0000981">
    <property type="term" value="F:DNA-binding transcription factor activity, RNA polymerase II-specific"/>
    <property type="evidence" value="ECO:0007669"/>
    <property type="project" value="TreeGrafter"/>
</dbReference>
<organism evidence="9">
    <name type="scientific">Scylla olivacea</name>
    <name type="common">Orange mud crab</name>
    <name type="synonym">Cancer olivacea</name>
    <dbReference type="NCBI Taxonomy" id="85551"/>
    <lineage>
        <taxon>Eukaryota</taxon>
        <taxon>Metazoa</taxon>
        <taxon>Ecdysozoa</taxon>
        <taxon>Arthropoda</taxon>
        <taxon>Crustacea</taxon>
        <taxon>Multicrustacea</taxon>
        <taxon>Malacostraca</taxon>
        <taxon>Eumalacostraca</taxon>
        <taxon>Eucarida</taxon>
        <taxon>Decapoda</taxon>
        <taxon>Pleocyemata</taxon>
        <taxon>Brachyura</taxon>
        <taxon>Eubrachyura</taxon>
        <taxon>Portunoidea</taxon>
        <taxon>Portunidae</taxon>
        <taxon>Portuninae</taxon>
        <taxon>Scylla</taxon>
    </lineage>
</organism>
<dbReference type="EMBL" id="GDRN01018143">
    <property type="protein sequence ID" value="JAI67827.1"/>
    <property type="molecule type" value="Transcribed_RNA"/>
</dbReference>
<dbReference type="GO" id="GO:0045944">
    <property type="term" value="P:positive regulation of transcription by RNA polymerase II"/>
    <property type="evidence" value="ECO:0007669"/>
    <property type="project" value="TreeGrafter"/>
</dbReference>
<dbReference type="PANTHER" id="PTHR19290">
    <property type="entry name" value="BASIC HELIX-LOOP-HELIX PROTEIN NEUROGENIN-RELATED"/>
    <property type="match status" value="1"/>
</dbReference>
<dbReference type="InterPro" id="IPR050359">
    <property type="entry name" value="bHLH_transcription_factors"/>
</dbReference>
<keyword evidence="5" id="KW-0805">Transcription regulation</keyword>
<dbReference type="GO" id="GO:0070888">
    <property type="term" value="F:E-box binding"/>
    <property type="evidence" value="ECO:0007669"/>
    <property type="project" value="TreeGrafter"/>
</dbReference>
<dbReference type="InterPro" id="IPR011598">
    <property type="entry name" value="bHLH_dom"/>
</dbReference>
<name>A0A0P4WTA5_SCYOL</name>
<evidence type="ECO:0000256" key="4">
    <source>
        <dbReference type="ARBA" id="ARBA00022902"/>
    </source>
</evidence>
<dbReference type="PROSITE" id="PS50888">
    <property type="entry name" value="BHLH"/>
    <property type="match status" value="1"/>
</dbReference>
<evidence type="ECO:0000256" key="2">
    <source>
        <dbReference type="ARBA" id="ARBA00022473"/>
    </source>
</evidence>
<protein>
    <recommendedName>
        <fullName evidence="8">BHLH domain-containing protein</fullName>
    </recommendedName>
</protein>
<dbReference type="Pfam" id="PF00010">
    <property type="entry name" value="HLH"/>
    <property type="match status" value="1"/>
</dbReference>
<proteinExistence type="predicted"/>
<keyword evidence="6" id="KW-0804">Transcription</keyword>